<feature type="compositionally biased region" description="Basic and acidic residues" evidence="1">
    <location>
        <begin position="17"/>
        <end position="31"/>
    </location>
</feature>
<accession>A0A9W6PNH9</accession>
<sequence length="58" mass="6361">MLTVRHGKIPCESAMSRPEEEMTMSDDRSSDIMDAGIGLADFEDVAEAPEADEEEDEA</sequence>
<dbReference type="Proteomes" id="UP001165143">
    <property type="component" value="Unassembled WGS sequence"/>
</dbReference>
<evidence type="ECO:0000256" key="1">
    <source>
        <dbReference type="SAM" id="MobiDB-lite"/>
    </source>
</evidence>
<feature type="region of interest" description="Disordered" evidence="1">
    <location>
        <begin position="1"/>
        <end position="32"/>
    </location>
</feature>
<protein>
    <submittedName>
        <fullName evidence="2">Uncharacterized protein</fullName>
    </submittedName>
</protein>
<organism evidence="2 3">
    <name type="scientific">Kitasatospora phosalacinea</name>
    <dbReference type="NCBI Taxonomy" id="2065"/>
    <lineage>
        <taxon>Bacteria</taxon>
        <taxon>Bacillati</taxon>
        <taxon>Actinomycetota</taxon>
        <taxon>Actinomycetes</taxon>
        <taxon>Kitasatosporales</taxon>
        <taxon>Streptomycetaceae</taxon>
        <taxon>Kitasatospora</taxon>
    </lineage>
</organism>
<reference evidence="2" key="1">
    <citation type="submission" date="2023-02" db="EMBL/GenBank/DDBJ databases">
        <title>Kitasatospora phosalacinea NBRC 14362.</title>
        <authorList>
            <person name="Ichikawa N."/>
            <person name="Sato H."/>
            <person name="Tonouchi N."/>
        </authorList>
    </citation>
    <scope>NUCLEOTIDE SEQUENCE</scope>
    <source>
        <strain evidence="2">NBRC 14362</strain>
    </source>
</reference>
<proteinExistence type="predicted"/>
<name>A0A9W6PNH9_9ACTN</name>
<evidence type="ECO:0000313" key="3">
    <source>
        <dbReference type="Proteomes" id="UP001165143"/>
    </source>
</evidence>
<dbReference type="AlphaFoldDB" id="A0A9W6PNH9"/>
<comment type="caution">
    <text evidence="2">The sequence shown here is derived from an EMBL/GenBank/DDBJ whole genome shotgun (WGS) entry which is preliminary data.</text>
</comment>
<dbReference type="EMBL" id="BSRX01000046">
    <property type="protein sequence ID" value="GLW58036.1"/>
    <property type="molecule type" value="Genomic_DNA"/>
</dbReference>
<evidence type="ECO:0000313" key="2">
    <source>
        <dbReference type="EMBL" id="GLW58036.1"/>
    </source>
</evidence>
<gene>
    <name evidence="2" type="ORF">Kpho01_60470</name>
</gene>